<keyword evidence="4" id="KW-1185">Reference proteome</keyword>
<dbReference type="OrthoDB" id="5918912at2"/>
<dbReference type="Proteomes" id="UP000188219">
    <property type="component" value="Chromosome"/>
</dbReference>
<feature type="domain" description="DUF6868" evidence="2">
    <location>
        <begin position="3"/>
        <end position="80"/>
    </location>
</feature>
<protein>
    <recommendedName>
        <fullName evidence="2">DUF6868 domain-containing protein</fullName>
    </recommendedName>
</protein>
<evidence type="ECO:0000259" key="2">
    <source>
        <dbReference type="Pfam" id="PF21742"/>
    </source>
</evidence>
<name>A0A1Q2M601_9GAMM</name>
<dbReference type="eggNOG" id="ENOG5033CK7">
    <property type="taxonomic scope" value="Bacteria"/>
</dbReference>
<dbReference type="KEGG" id="maga:Mag101_11400"/>
<reference evidence="3" key="1">
    <citation type="submission" date="2017-02" db="EMBL/GenBank/DDBJ databases">
        <title>Genome of Microbulbifer agarilyticus GP101.</title>
        <authorList>
            <person name="Jung J."/>
            <person name="Bae S.S."/>
            <person name="Baek K."/>
        </authorList>
    </citation>
    <scope>NUCLEOTIDE SEQUENCE [LARGE SCALE GENOMIC DNA]</scope>
    <source>
        <strain evidence="3">GP101</strain>
    </source>
</reference>
<dbReference type="RefSeq" id="WP_077404930.1">
    <property type="nucleotide sequence ID" value="NZ_CP019650.1"/>
</dbReference>
<proteinExistence type="predicted"/>
<keyword evidence="1" id="KW-0812">Transmembrane</keyword>
<dbReference type="InterPro" id="IPR049220">
    <property type="entry name" value="DUF6868"/>
</dbReference>
<feature type="transmembrane region" description="Helical" evidence="1">
    <location>
        <begin position="53"/>
        <end position="75"/>
    </location>
</feature>
<sequence>MITLSQVTTILGWASLLNIGYLLLATGMVYLMKNFIKSVHGSMFDLGDAKLSEAYFSFLANFKIVTVAFFIVPYLSLKVMGY</sequence>
<dbReference type="EMBL" id="CP019650">
    <property type="protein sequence ID" value="AQQ68175.1"/>
    <property type="molecule type" value="Genomic_DNA"/>
</dbReference>
<organism evidence="3 4">
    <name type="scientific">Microbulbifer agarilyticus</name>
    <dbReference type="NCBI Taxonomy" id="260552"/>
    <lineage>
        <taxon>Bacteria</taxon>
        <taxon>Pseudomonadati</taxon>
        <taxon>Pseudomonadota</taxon>
        <taxon>Gammaproteobacteria</taxon>
        <taxon>Cellvibrionales</taxon>
        <taxon>Microbulbiferaceae</taxon>
        <taxon>Microbulbifer</taxon>
    </lineage>
</organism>
<dbReference type="STRING" id="260552.Mag101_11400"/>
<feature type="transmembrane region" description="Helical" evidence="1">
    <location>
        <begin position="12"/>
        <end position="32"/>
    </location>
</feature>
<dbReference type="AlphaFoldDB" id="A0A1Q2M601"/>
<evidence type="ECO:0000313" key="3">
    <source>
        <dbReference type="EMBL" id="AQQ68175.1"/>
    </source>
</evidence>
<dbReference type="Pfam" id="PF21742">
    <property type="entry name" value="DUF6868"/>
    <property type="match status" value="1"/>
</dbReference>
<evidence type="ECO:0000313" key="4">
    <source>
        <dbReference type="Proteomes" id="UP000188219"/>
    </source>
</evidence>
<gene>
    <name evidence="3" type="ORF">Mag101_11400</name>
</gene>
<keyword evidence="1" id="KW-0472">Membrane</keyword>
<evidence type="ECO:0000256" key="1">
    <source>
        <dbReference type="SAM" id="Phobius"/>
    </source>
</evidence>
<keyword evidence="1" id="KW-1133">Transmembrane helix</keyword>
<accession>A0A1Q2M601</accession>